<organism evidence="2">
    <name type="scientific">Trichuris suis</name>
    <name type="common">pig whipworm</name>
    <dbReference type="NCBI Taxonomy" id="68888"/>
    <lineage>
        <taxon>Eukaryota</taxon>
        <taxon>Metazoa</taxon>
        <taxon>Ecdysozoa</taxon>
        <taxon>Nematoda</taxon>
        <taxon>Enoplea</taxon>
        <taxon>Dorylaimia</taxon>
        <taxon>Trichinellida</taxon>
        <taxon>Trichuridae</taxon>
        <taxon>Trichuris</taxon>
    </lineage>
</organism>
<dbReference type="Proteomes" id="UP000030764">
    <property type="component" value="Unassembled WGS sequence"/>
</dbReference>
<dbReference type="EMBL" id="KL367542">
    <property type="protein sequence ID" value="KFD65201.1"/>
    <property type="molecule type" value="Genomic_DNA"/>
</dbReference>
<gene>
    <name evidence="1" type="ORF">M513_06575</name>
    <name evidence="2" type="ORF">M514_06575</name>
</gene>
<reference evidence="2 3" key="1">
    <citation type="journal article" date="2014" name="Nat. Genet.">
        <title>Genome and transcriptome of the porcine whipworm Trichuris suis.</title>
        <authorList>
            <person name="Jex A.R."/>
            <person name="Nejsum P."/>
            <person name="Schwarz E.M."/>
            <person name="Hu L."/>
            <person name="Young N.D."/>
            <person name="Hall R.S."/>
            <person name="Korhonen P.K."/>
            <person name="Liao S."/>
            <person name="Thamsborg S."/>
            <person name="Xia J."/>
            <person name="Xu P."/>
            <person name="Wang S."/>
            <person name="Scheerlinck J.P."/>
            <person name="Hofmann A."/>
            <person name="Sternberg P.W."/>
            <person name="Wang J."/>
            <person name="Gasser R.B."/>
        </authorList>
    </citation>
    <scope>NUCLEOTIDE SEQUENCE [LARGE SCALE GENOMIC DNA]</scope>
    <source>
        <strain evidence="2">DCEP-RM93F</strain>
        <strain evidence="1">DCEP-RM93M</strain>
    </source>
</reference>
<evidence type="ECO:0000313" key="1">
    <source>
        <dbReference type="EMBL" id="KFD52541.1"/>
    </source>
</evidence>
<dbReference type="AlphaFoldDB" id="A0A085N6V5"/>
<proteinExistence type="predicted"/>
<dbReference type="Proteomes" id="UP000030758">
    <property type="component" value="Unassembled WGS sequence"/>
</dbReference>
<dbReference type="EMBL" id="KL363226">
    <property type="protein sequence ID" value="KFD52541.1"/>
    <property type="molecule type" value="Genomic_DNA"/>
</dbReference>
<keyword evidence="3" id="KW-1185">Reference proteome</keyword>
<evidence type="ECO:0000313" key="3">
    <source>
        <dbReference type="Proteomes" id="UP000030764"/>
    </source>
</evidence>
<accession>A0A085N6V5</accession>
<name>A0A085N6V5_9BILA</name>
<evidence type="ECO:0000313" key="2">
    <source>
        <dbReference type="EMBL" id="KFD65201.1"/>
    </source>
</evidence>
<protein>
    <submittedName>
        <fullName evidence="2">Uncharacterized protein</fullName>
    </submittedName>
</protein>
<sequence>MNASWFHADQSLLLPLCKGQQFLHHPPNNVVLSPFSIDHLLGTCSAMANRESPWSVTTTLPKLSNVPFGPYESWIFGSNPAPTAVSLPYVAVQQSCQTQTNVAHFKETNRKRQVYNKLQVEHLEAAFQVGNVFAIVAF</sequence>